<dbReference type="Gene3D" id="1.10.260.40">
    <property type="entry name" value="lambda repressor-like DNA-binding domains"/>
    <property type="match status" value="1"/>
</dbReference>
<evidence type="ECO:0000313" key="4">
    <source>
        <dbReference type="Proteomes" id="UP001597218"/>
    </source>
</evidence>
<gene>
    <name evidence="3" type="ORF">ACFSFY_07020</name>
</gene>
<keyword evidence="1" id="KW-0238">DNA-binding</keyword>
<feature type="domain" description="HTH cro/C1-type" evidence="2">
    <location>
        <begin position="6"/>
        <end position="60"/>
    </location>
</feature>
<sequence length="76" mass="8614">MIANNIKKMRQSKHITQAEMANQIGIGRTALSKIENGVYYPSATTMKKISDYLNEPLGDVFFNSDVLRNDTKEFSE</sequence>
<evidence type="ECO:0000256" key="1">
    <source>
        <dbReference type="ARBA" id="ARBA00023125"/>
    </source>
</evidence>
<reference evidence="4" key="1">
    <citation type="journal article" date="2019" name="Int. J. Syst. Evol. Microbiol.">
        <title>The Global Catalogue of Microorganisms (GCM) 10K type strain sequencing project: providing services to taxonomists for standard genome sequencing and annotation.</title>
        <authorList>
            <consortium name="The Broad Institute Genomics Platform"/>
            <consortium name="The Broad Institute Genome Sequencing Center for Infectious Disease"/>
            <person name="Wu L."/>
            <person name="Ma J."/>
        </authorList>
    </citation>
    <scope>NUCLEOTIDE SEQUENCE [LARGE SCALE GENOMIC DNA]</scope>
    <source>
        <strain evidence="4">CGMCC 4.7177</strain>
    </source>
</reference>
<evidence type="ECO:0000313" key="3">
    <source>
        <dbReference type="EMBL" id="MFD1927812.1"/>
    </source>
</evidence>
<proteinExistence type="predicted"/>
<name>A0ABW4SE97_9BACL</name>
<protein>
    <submittedName>
        <fullName evidence="3">Helix-turn-helix transcriptional regulator</fullName>
    </submittedName>
</protein>
<comment type="caution">
    <text evidence="3">The sequence shown here is derived from an EMBL/GenBank/DDBJ whole genome shotgun (WGS) entry which is preliminary data.</text>
</comment>
<dbReference type="RefSeq" id="WP_381536604.1">
    <property type="nucleotide sequence ID" value="NZ_JBHUGI010000015.1"/>
</dbReference>
<organism evidence="3 4">
    <name type="scientific">Sporosarcina siberiensis</name>
    <dbReference type="NCBI Taxonomy" id="1365606"/>
    <lineage>
        <taxon>Bacteria</taxon>
        <taxon>Bacillati</taxon>
        <taxon>Bacillota</taxon>
        <taxon>Bacilli</taxon>
        <taxon>Bacillales</taxon>
        <taxon>Caryophanaceae</taxon>
        <taxon>Sporosarcina</taxon>
    </lineage>
</organism>
<dbReference type="PROSITE" id="PS50943">
    <property type="entry name" value="HTH_CROC1"/>
    <property type="match status" value="1"/>
</dbReference>
<dbReference type="EMBL" id="JBHUGI010000015">
    <property type="protein sequence ID" value="MFD1927812.1"/>
    <property type="molecule type" value="Genomic_DNA"/>
</dbReference>
<dbReference type="InterPro" id="IPR001387">
    <property type="entry name" value="Cro/C1-type_HTH"/>
</dbReference>
<dbReference type="PANTHER" id="PTHR46558:SF11">
    <property type="entry name" value="HTH-TYPE TRANSCRIPTIONAL REGULATOR XRE"/>
    <property type="match status" value="1"/>
</dbReference>
<dbReference type="CDD" id="cd00093">
    <property type="entry name" value="HTH_XRE"/>
    <property type="match status" value="1"/>
</dbReference>
<dbReference type="PANTHER" id="PTHR46558">
    <property type="entry name" value="TRACRIPTIONAL REGULATORY PROTEIN-RELATED-RELATED"/>
    <property type="match status" value="1"/>
</dbReference>
<dbReference type="InterPro" id="IPR010982">
    <property type="entry name" value="Lambda_DNA-bd_dom_sf"/>
</dbReference>
<dbReference type="Pfam" id="PF01381">
    <property type="entry name" value="HTH_3"/>
    <property type="match status" value="1"/>
</dbReference>
<dbReference type="SUPFAM" id="SSF47413">
    <property type="entry name" value="lambda repressor-like DNA-binding domains"/>
    <property type="match status" value="1"/>
</dbReference>
<accession>A0ABW4SE97</accession>
<keyword evidence="4" id="KW-1185">Reference proteome</keyword>
<dbReference type="SMART" id="SM00530">
    <property type="entry name" value="HTH_XRE"/>
    <property type="match status" value="1"/>
</dbReference>
<dbReference type="Proteomes" id="UP001597218">
    <property type="component" value="Unassembled WGS sequence"/>
</dbReference>
<evidence type="ECO:0000259" key="2">
    <source>
        <dbReference type="PROSITE" id="PS50943"/>
    </source>
</evidence>